<organism evidence="2 3">
    <name type="scientific">Lysobacter enzymogenes</name>
    <dbReference type="NCBI Taxonomy" id="69"/>
    <lineage>
        <taxon>Bacteria</taxon>
        <taxon>Pseudomonadati</taxon>
        <taxon>Pseudomonadota</taxon>
        <taxon>Gammaproteobacteria</taxon>
        <taxon>Lysobacterales</taxon>
        <taxon>Lysobacteraceae</taxon>
        <taxon>Lysobacter</taxon>
    </lineage>
</organism>
<protein>
    <submittedName>
        <fullName evidence="2">Uncharacterized protein</fullName>
    </submittedName>
</protein>
<dbReference type="EMBL" id="AP014940">
    <property type="protein sequence ID" value="BAV96203.1"/>
    <property type="molecule type" value="Genomic_DNA"/>
</dbReference>
<keyword evidence="1" id="KW-0472">Membrane</keyword>
<evidence type="ECO:0000313" key="2">
    <source>
        <dbReference type="EMBL" id="BAV96203.1"/>
    </source>
</evidence>
<dbReference type="KEGG" id="lem:LEN_0716"/>
<sequence>MTALSRDGAIKTISRTMDNLPQAEFDDDQVREFVMMVFASFGVMRKQDTWAPPPTRELLDSLEDYDFDRTLLRQQTELYINYYKSMQSPQIDWLLANLMICAEVVATAKAWKHQSWLQHGRIRWRRVAFSAILFFINWGLWLGLALVINSFLGTTVFLAWVGATIVYCFNAWRVRRRNALLLADMAAVYEATRSATLSWSVIWDVLSKTRDKGAVWDSELYRLVEICISRPKI</sequence>
<keyword evidence="1" id="KW-0812">Transmembrane</keyword>
<dbReference type="RefSeq" id="WP_145959951.1">
    <property type="nucleotide sequence ID" value="NZ_AP014940.1"/>
</dbReference>
<reference evidence="2 3" key="1">
    <citation type="journal article" date="2017" name="DNA Res.">
        <title>Complete genome sequence and expression profile of the commercial lytic enzyme producer Lysobacter enzymogenes M497-1.</title>
        <authorList>
            <person name="Takami H."/>
            <person name="Toyoda A."/>
            <person name="Uchiyama I."/>
            <person name="Itoh T."/>
            <person name="Takaki Y."/>
            <person name="Arai W."/>
            <person name="Nishi S."/>
            <person name="Kawai M."/>
            <person name="Shinya K."/>
            <person name="Ikeda H."/>
        </authorList>
    </citation>
    <scope>NUCLEOTIDE SEQUENCE [LARGE SCALE GENOMIC DNA]</scope>
    <source>
        <strain evidence="2 3">M497-1</strain>
    </source>
</reference>
<evidence type="ECO:0000313" key="3">
    <source>
        <dbReference type="Proteomes" id="UP000218824"/>
    </source>
</evidence>
<accession>A0AAU9AIB8</accession>
<gene>
    <name evidence="2" type="ORF">LEN_0716</name>
</gene>
<dbReference type="AlphaFoldDB" id="A0AAU9AIB8"/>
<feature type="transmembrane region" description="Helical" evidence="1">
    <location>
        <begin position="127"/>
        <end position="148"/>
    </location>
</feature>
<name>A0AAU9AIB8_LYSEN</name>
<dbReference type="Proteomes" id="UP000218824">
    <property type="component" value="Chromosome"/>
</dbReference>
<evidence type="ECO:0000256" key="1">
    <source>
        <dbReference type="SAM" id="Phobius"/>
    </source>
</evidence>
<proteinExistence type="predicted"/>
<dbReference type="GeneID" id="83066681"/>
<feature type="transmembrane region" description="Helical" evidence="1">
    <location>
        <begin position="154"/>
        <end position="172"/>
    </location>
</feature>
<keyword evidence="1" id="KW-1133">Transmembrane helix</keyword>